<dbReference type="Pfam" id="PF04464">
    <property type="entry name" value="Glyphos_transf"/>
    <property type="match status" value="1"/>
</dbReference>
<organism evidence="3">
    <name type="scientific">Ignavibacterium album</name>
    <dbReference type="NCBI Taxonomy" id="591197"/>
    <lineage>
        <taxon>Bacteria</taxon>
        <taxon>Pseudomonadati</taxon>
        <taxon>Ignavibacteriota</taxon>
        <taxon>Ignavibacteria</taxon>
        <taxon>Ignavibacteriales</taxon>
        <taxon>Ignavibacteriaceae</taxon>
        <taxon>Ignavibacterium</taxon>
    </lineage>
</organism>
<dbReference type="InterPro" id="IPR013216">
    <property type="entry name" value="Methyltransf_11"/>
</dbReference>
<dbReference type="InterPro" id="IPR029063">
    <property type="entry name" value="SAM-dependent_MTases_sf"/>
</dbReference>
<keyword evidence="1" id="KW-0802">TPR repeat</keyword>
<proteinExistence type="predicted"/>
<comment type="caution">
    <text evidence="3">The sequence shown here is derived from an EMBL/GenBank/DDBJ whole genome shotgun (WGS) entry which is preliminary data.</text>
</comment>
<dbReference type="GO" id="GO:0047355">
    <property type="term" value="F:CDP-glycerol glycerophosphotransferase activity"/>
    <property type="evidence" value="ECO:0007669"/>
    <property type="project" value="InterPro"/>
</dbReference>
<accession>A0A7V3E5X8</accession>
<reference evidence="3" key="1">
    <citation type="journal article" date="2020" name="mSystems">
        <title>Genome- and Community-Level Interaction Insights into Carbon Utilization and Element Cycling Functions of Hydrothermarchaeota in Hydrothermal Sediment.</title>
        <authorList>
            <person name="Zhou Z."/>
            <person name="Liu Y."/>
            <person name="Xu W."/>
            <person name="Pan J."/>
            <person name="Luo Z.H."/>
            <person name="Li M."/>
        </authorList>
    </citation>
    <scope>NUCLEOTIDE SEQUENCE [LARGE SCALE GENOMIC DNA]</scope>
    <source>
        <strain evidence="3">SpSt-479</strain>
    </source>
</reference>
<dbReference type="GO" id="GO:0008757">
    <property type="term" value="F:S-adenosylmethionine-dependent methyltransferase activity"/>
    <property type="evidence" value="ECO:0007669"/>
    <property type="project" value="InterPro"/>
</dbReference>
<dbReference type="InterPro" id="IPR019734">
    <property type="entry name" value="TPR_rpt"/>
</dbReference>
<dbReference type="AlphaFoldDB" id="A0A7V3E5X8"/>
<protein>
    <submittedName>
        <fullName evidence="3">Methyltransferase domain-containing protein</fullName>
    </submittedName>
</protein>
<dbReference type="GO" id="GO:0016020">
    <property type="term" value="C:membrane"/>
    <property type="evidence" value="ECO:0007669"/>
    <property type="project" value="InterPro"/>
</dbReference>
<feature type="repeat" description="TPR" evidence="1">
    <location>
        <begin position="373"/>
        <end position="406"/>
    </location>
</feature>
<keyword evidence="3" id="KW-0808">Transferase</keyword>
<gene>
    <name evidence="3" type="ORF">ENS31_02490</name>
</gene>
<dbReference type="CDD" id="cd02440">
    <property type="entry name" value="AdoMet_MTases"/>
    <property type="match status" value="1"/>
</dbReference>
<dbReference type="SUPFAM" id="SSF48452">
    <property type="entry name" value="TPR-like"/>
    <property type="match status" value="1"/>
</dbReference>
<dbReference type="InterPro" id="IPR007554">
    <property type="entry name" value="Glycerophosphate_synth"/>
</dbReference>
<evidence type="ECO:0000313" key="3">
    <source>
        <dbReference type="EMBL" id="HFI90380.1"/>
    </source>
</evidence>
<dbReference type="SUPFAM" id="SSF53756">
    <property type="entry name" value="UDP-Glycosyltransferase/glycogen phosphorylase"/>
    <property type="match status" value="1"/>
</dbReference>
<dbReference type="InterPro" id="IPR043148">
    <property type="entry name" value="TagF_C"/>
</dbReference>
<dbReference type="Gene3D" id="1.25.40.10">
    <property type="entry name" value="Tetratricopeptide repeat domain"/>
    <property type="match status" value="1"/>
</dbReference>
<dbReference type="PROSITE" id="PS50005">
    <property type="entry name" value="TPR"/>
    <property type="match status" value="1"/>
</dbReference>
<dbReference type="Pfam" id="PF08241">
    <property type="entry name" value="Methyltransf_11"/>
    <property type="match status" value="1"/>
</dbReference>
<sequence length="725" mass="85442">MNKNIRAAFYFTMDFQKRVLIPIANHFKERIITNDLNELKNFRPDFVFTADYSCKTLSEFFRNENVFIMAVRHGAVNKYSEPEDDFSYADFIFGTEYEKKYLESGNVKPRMKFIVTGNPWVDETFRIPNRLLDQNTPTILFAPTYNPEISAAAIPGNKLYELISKVFSDFNLIIKPHPAILDRRFEHLRKYEKTFDEWIAYWKYLEDNFKNVRFIDNPSESISKYFTDADILISDRSSLIWEFIILERPVLLYRSNNQPELWNQLITDLSIDNKLDVGAGYEDINQFADSLGKIFDLHENYYQKNQQNYKNELFGKFQDGLSSFRIAHEIKKIYEEELSNNIIEVAESYIQNNSFEQANKLLNKALQFDKFKTEALNDLAYIEIVSDNFNKALTHITEALTLNPNDEIAWNNLNYLLENDLIDSEKIHQKLNTIFQVPLSIKKIFSFEDYLEYYKSMRVEYRRRNEFEKKLIPDKLDEFIYNGFCIVCNEVVQLKVDFWNAYKNNGERIPNWRERLVCPNCNLNNRMRLTYHIIKELFPDFRSSAVYITEQTTALFNLLKKLNRNLIGSEYLGESVSKGASNNYGIRNEDFTELSFNDGQFDLLVSLEVLEHIPDYQKALNESYRVLNKKGKFLFTVPFNKNSKSNIIRAKIDNGGNLIHLLPPEYHGNPLNSRNECLCYYHFGWKILDDLRNVGYENVFAVFTYSKEYGYLGGEQIFFIAEKGN</sequence>
<dbReference type="Gene3D" id="3.40.50.12580">
    <property type="match status" value="1"/>
</dbReference>
<dbReference type="InterPro" id="IPR011990">
    <property type="entry name" value="TPR-like_helical_dom_sf"/>
</dbReference>
<keyword evidence="3" id="KW-0489">Methyltransferase</keyword>
<evidence type="ECO:0000256" key="1">
    <source>
        <dbReference type="PROSITE-ProRule" id="PRU00339"/>
    </source>
</evidence>
<dbReference type="SUPFAM" id="SSF53335">
    <property type="entry name" value="S-adenosyl-L-methionine-dependent methyltransferases"/>
    <property type="match status" value="1"/>
</dbReference>
<dbReference type="GO" id="GO:0032259">
    <property type="term" value="P:methylation"/>
    <property type="evidence" value="ECO:0007669"/>
    <property type="project" value="UniProtKB-KW"/>
</dbReference>
<feature type="domain" description="Methyltransferase type 11" evidence="2">
    <location>
        <begin position="564"/>
        <end position="635"/>
    </location>
</feature>
<evidence type="ECO:0000259" key="2">
    <source>
        <dbReference type="Pfam" id="PF08241"/>
    </source>
</evidence>
<name>A0A7V3E5X8_9BACT</name>
<dbReference type="EMBL" id="DSUJ01000008">
    <property type="protein sequence ID" value="HFI90380.1"/>
    <property type="molecule type" value="Genomic_DNA"/>
</dbReference>
<dbReference type="Gene3D" id="3.40.50.150">
    <property type="entry name" value="Vaccinia Virus protein VP39"/>
    <property type="match status" value="1"/>
</dbReference>